<dbReference type="InterPro" id="IPR053861">
    <property type="entry name" value="Phage_Mu_Gp45_N"/>
</dbReference>
<reference evidence="3 4" key="1">
    <citation type="submission" date="2017-02" db="EMBL/GenBank/DDBJ databases">
        <title>Draft genome sequence of Haemophilus felis CCUG 31170 type strain.</title>
        <authorList>
            <person name="Engstrom-Jakobsson H."/>
            <person name="Salva-Serra F."/>
            <person name="Thorell K."/>
            <person name="Gonzales-Siles L."/>
            <person name="Karlsson R."/>
            <person name="Boulund F."/>
            <person name="Engstrand L."/>
            <person name="Kristiansson E."/>
            <person name="Moore E."/>
        </authorList>
    </citation>
    <scope>NUCLEOTIDE SEQUENCE [LARGE SCALE GENOMIC DNA]</scope>
    <source>
        <strain evidence="3 4">CCUG 31170</strain>
    </source>
</reference>
<dbReference type="STRING" id="123822.B0188_03420"/>
<gene>
    <name evidence="3" type="ORF">B0188_03420</name>
</gene>
<dbReference type="Pfam" id="PF18946">
    <property type="entry name" value="Apex"/>
    <property type="match status" value="1"/>
</dbReference>
<evidence type="ECO:0000259" key="2">
    <source>
        <dbReference type="Pfam" id="PF06890"/>
    </source>
</evidence>
<feature type="region of interest" description="Disordered" evidence="1">
    <location>
        <begin position="155"/>
        <end position="180"/>
    </location>
</feature>
<dbReference type="AlphaFoldDB" id="A0A1T0B6R4"/>
<organism evidence="3 4">
    <name type="scientific">[Haemophilus] felis</name>
    <dbReference type="NCBI Taxonomy" id="123822"/>
    <lineage>
        <taxon>Bacteria</taxon>
        <taxon>Pseudomonadati</taxon>
        <taxon>Pseudomonadota</taxon>
        <taxon>Gammaproteobacteria</taxon>
        <taxon>Pasteurellales</taxon>
        <taxon>Pasteurellaceae</taxon>
    </lineage>
</organism>
<dbReference type="InterPro" id="IPR014462">
    <property type="entry name" value="Phage_Mu_Gp45"/>
</dbReference>
<feature type="compositionally biased region" description="Polar residues" evidence="1">
    <location>
        <begin position="162"/>
        <end position="180"/>
    </location>
</feature>
<proteinExistence type="predicted"/>
<dbReference type="OrthoDB" id="9802994at2"/>
<evidence type="ECO:0000313" key="4">
    <source>
        <dbReference type="Proteomes" id="UP000190023"/>
    </source>
</evidence>
<dbReference type="Proteomes" id="UP000190023">
    <property type="component" value="Unassembled WGS sequence"/>
</dbReference>
<dbReference type="InterPro" id="IPR044033">
    <property type="entry name" value="GpV-like_apex"/>
</dbReference>
<accession>A0A1T0B6R4</accession>
<dbReference type="PIRSF" id="PIRSF012337">
    <property type="entry name" value="gp45"/>
    <property type="match status" value="1"/>
</dbReference>
<dbReference type="EMBL" id="MUYB01000012">
    <property type="protein sequence ID" value="OOS05837.1"/>
    <property type="molecule type" value="Genomic_DNA"/>
</dbReference>
<evidence type="ECO:0000256" key="1">
    <source>
        <dbReference type="SAM" id="MobiDB-lite"/>
    </source>
</evidence>
<dbReference type="Pfam" id="PF06890">
    <property type="entry name" value="Phage_Mu_Gp45"/>
    <property type="match status" value="1"/>
</dbReference>
<keyword evidence="4" id="KW-1185">Reference proteome</keyword>
<dbReference type="NCBIfam" id="TIGR01644">
    <property type="entry name" value="phage_P2_V"/>
    <property type="match status" value="1"/>
</dbReference>
<protein>
    <submittedName>
        <fullName evidence="3">Phage baseplate protein</fullName>
    </submittedName>
</protein>
<evidence type="ECO:0000313" key="3">
    <source>
        <dbReference type="EMBL" id="OOS05837.1"/>
    </source>
</evidence>
<comment type="caution">
    <text evidence="3">The sequence shown here is derived from an EMBL/GenBank/DDBJ whole genome shotgun (WGS) entry which is preliminary data.</text>
</comment>
<dbReference type="InterPro" id="IPR013046">
    <property type="entry name" value="GpV/Gp45"/>
</dbReference>
<sequence>MRALNQYLAPLKRGLKLMISRAVVSIVTDSFQRQNLQVQIQADEVVDDVERFQNYGHSSVPFGGETILVSVGGKRSHLVALVVDDKESRPTELKAGDSVLYHAEGHQLLLTENGEAILTCKKYRVKADEVVFESPQTQFTGNVDIVGVSNAADHQSAGISGASHTHTGVEQGNKETGTPK</sequence>
<name>A0A1T0B6R4_9PAST</name>
<feature type="domain" description="Bacteriophage Mu Gp45 N-terminal" evidence="2">
    <location>
        <begin position="21"/>
        <end position="86"/>
    </location>
</feature>